<dbReference type="Proteomes" id="UP000434276">
    <property type="component" value="Unassembled WGS sequence"/>
</dbReference>
<evidence type="ECO:0000313" key="2">
    <source>
        <dbReference type="EMBL" id="VYS70137.1"/>
    </source>
</evidence>
<dbReference type="ExpressionAtlas" id="A0A5S9YDE6">
    <property type="expression patterns" value="baseline and differential"/>
</dbReference>
<dbReference type="Gene3D" id="3.30.70.100">
    <property type="match status" value="1"/>
</dbReference>
<dbReference type="AlphaFoldDB" id="A0A5S9YDE6"/>
<gene>
    <name evidence="2" type="ORF">AN1_LOCUS25522</name>
    <name evidence="1" type="ORF">C24_LOCUS25350</name>
</gene>
<accession>A0A5S9YDE6</accession>
<accession>A0A654GAW5</accession>
<organism evidence="1 4">
    <name type="scientific">Arabidopsis thaliana</name>
    <name type="common">Mouse-ear cress</name>
    <dbReference type="NCBI Taxonomy" id="3702"/>
    <lineage>
        <taxon>Eukaryota</taxon>
        <taxon>Viridiplantae</taxon>
        <taxon>Streptophyta</taxon>
        <taxon>Embryophyta</taxon>
        <taxon>Tracheophyta</taxon>
        <taxon>Spermatophyta</taxon>
        <taxon>Magnoliopsida</taxon>
        <taxon>eudicotyledons</taxon>
        <taxon>Gunneridae</taxon>
        <taxon>Pentapetalae</taxon>
        <taxon>rosids</taxon>
        <taxon>malvids</taxon>
        <taxon>Brassicales</taxon>
        <taxon>Brassicaceae</taxon>
        <taxon>Camelineae</taxon>
        <taxon>Arabidopsis</taxon>
    </lineage>
</organism>
<dbReference type="Proteomes" id="UP000426265">
    <property type="component" value="Unassembled WGS sequence"/>
</dbReference>
<reference evidence="1 4" key="1">
    <citation type="submission" date="2019-12" db="EMBL/GenBank/DDBJ databases">
        <authorList>
            <person name="Jiao W.-B."/>
            <person name="Schneeberger K."/>
        </authorList>
    </citation>
    <scope>NUCLEOTIDE SEQUENCE [LARGE SCALE GENOMIC DNA]</scope>
    <source>
        <strain evidence="3">cv. An-1</strain>
        <strain evidence="4">cv. C24</strain>
    </source>
</reference>
<dbReference type="OrthoDB" id="10296506at2759"/>
<name>A0A5S9YDE6_ARATH</name>
<sequence length="65" mass="7325">MSMTIVFKHPGYPEKKWRKGFKIAGGFPGVDVISCGIMDDVFAVKGENIDQDKLLEKIKKSRVCH</sequence>
<protein>
    <submittedName>
        <fullName evidence="1">Uncharacterized protein</fullName>
    </submittedName>
</protein>
<evidence type="ECO:0000313" key="1">
    <source>
        <dbReference type="EMBL" id="CAA0409381.1"/>
    </source>
</evidence>
<evidence type="ECO:0000313" key="3">
    <source>
        <dbReference type="Proteomes" id="UP000426265"/>
    </source>
</evidence>
<proteinExistence type="predicted"/>
<evidence type="ECO:0000313" key="4">
    <source>
        <dbReference type="Proteomes" id="UP000434276"/>
    </source>
</evidence>
<dbReference type="EMBL" id="CACSHJ010000096">
    <property type="protein sequence ID" value="CAA0409381.1"/>
    <property type="molecule type" value="Genomic_DNA"/>
</dbReference>
<dbReference type="EMBL" id="CACRSJ010000110">
    <property type="protein sequence ID" value="VYS70137.1"/>
    <property type="molecule type" value="Genomic_DNA"/>
</dbReference>